<keyword evidence="1" id="KW-0812">Transmembrane</keyword>
<reference evidence="2" key="1">
    <citation type="submission" date="2020-04" db="EMBL/GenBank/DDBJ databases">
        <authorList>
            <person name="Chiriac C."/>
            <person name="Salcher M."/>
            <person name="Ghai R."/>
            <person name="Kavagutti S V."/>
        </authorList>
    </citation>
    <scope>NUCLEOTIDE SEQUENCE</scope>
</reference>
<evidence type="ECO:0000313" key="2">
    <source>
        <dbReference type="EMBL" id="CAB4164276.1"/>
    </source>
</evidence>
<organism evidence="2">
    <name type="scientific">uncultured Caudovirales phage</name>
    <dbReference type="NCBI Taxonomy" id="2100421"/>
    <lineage>
        <taxon>Viruses</taxon>
        <taxon>Duplodnaviria</taxon>
        <taxon>Heunggongvirae</taxon>
        <taxon>Uroviricota</taxon>
        <taxon>Caudoviricetes</taxon>
        <taxon>Peduoviridae</taxon>
        <taxon>Maltschvirus</taxon>
        <taxon>Maltschvirus maltsch</taxon>
    </lineage>
</organism>
<gene>
    <name evidence="2" type="ORF">UFOVP831_19</name>
</gene>
<dbReference type="EMBL" id="LR796760">
    <property type="protein sequence ID" value="CAB4164276.1"/>
    <property type="molecule type" value="Genomic_DNA"/>
</dbReference>
<sequence>MIDPLKSVFLSPRGTVSSKRLTGFLMITLAGFLIAFGVIKTFYFDTSATCPASIPAIIGITCKDFSPNLTGLVRDLIYGGVALLSSTVFEKKFKTPENEQQ</sequence>
<feature type="transmembrane region" description="Helical" evidence="1">
    <location>
        <begin position="21"/>
        <end position="43"/>
    </location>
</feature>
<name>A0A6J5P2W0_9CAUD</name>
<evidence type="ECO:0000256" key="1">
    <source>
        <dbReference type="SAM" id="Phobius"/>
    </source>
</evidence>
<keyword evidence="1" id="KW-0472">Membrane</keyword>
<keyword evidence="1" id="KW-1133">Transmembrane helix</keyword>
<protein>
    <submittedName>
        <fullName evidence="2">Uncharacterized protein</fullName>
    </submittedName>
</protein>
<accession>A0A6J5P2W0</accession>
<proteinExistence type="predicted"/>